<dbReference type="AlphaFoldDB" id="A0A8H6L9L0"/>
<keyword evidence="1" id="KW-0812">Transmembrane</keyword>
<evidence type="ECO:0000313" key="2">
    <source>
        <dbReference type="EMBL" id="KAF6240576.1"/>
    </source>
</evidence>
<feature type="transmembrane region" description="Helical" evidence="1">
    <location>
        <begin position="179"/>
        <end position="196"/>
    </location>
</feature>
<keyword evidence="1" id="KW-1133">Transmembrane helix</keyword>
<dbReference type="EMBL" id="JACCJC010000003">
    <property type="protein sequence ID" value="KAF6240576.1"/>
    <property type="molecule type" value="Genomic_DNA"/>
</dbReference>
<comment type="caution">
    <text evidence="2">The sequence shown here is derived from an EMBL/GenBank/DDBJ whole genome shotgun (WGS) entry which is preliminary data.</text>
</comment>
<protein>
    <submittedName>
        <fullName evidence="2">Uncharacterized protein</fullName>
    </submittedName>
</protein>
<proteinExistence type="predicted"/>
<organism evidence="2 3">
    <name type="scientific">Letharia columbiana</name>
    <dbReference type="NCBI Taxonomy" id="112416"/>
    <lineage>
        <taxon>Eukaryota</taxon>
        <taxon>Fungi</taxon>
        <taxon>Dikarya</taxon>
        <taxon>Ascomycota</taxon>
        <taxon>Pezizomycotina</taxon>
        <taxon>Lecanoromycetes</taxon>
        <taxon>OSLEUM clade</taxon>
        <taxon>Lecanoromycetidae</taxon>
        <taxon>Lecanorales</taxon>
        <taxon>Lecanorineae</taxon>
        <taxon>Parmeliaceae</taxon>
        <taxon>Letharia</taxon>
    </lineage>
</organism>
<keyword evidence="3" id="KW-1185">Reference proteome</keyword>
<dbReference type="GeneID" id="59282922"/>
<dbReference type="RefSeq" id="XP_037169835.1">
    <property type="nucleotide sequence ID" value="XM_037303188.1"/>
</dbReference>
<accession>A0A8H6L9L0</accession>
<dbReference type="Proteomes" id="UP000578531">
    <property type="component" value="Unassembled WGS sequence"/>
</dbReference>
<sequence>MDPNDFEYIVQLRVRATSHLSPQSLSLFCYHKEYLVALRQHFIGYWQSRFALSRHASPHGCLLWASSCNAEERSNLLGITVAPPAVNTLLPTVTLAPVTNFNESLPAGLSVNVTGPQIEVITDVASLNGDTLPALGPDAAAALKIAYQENCPNGLGSPNCETSLQLALNVDQPNLQKRVVVFLVSILVVGMAIEFAEMRKRRM</sequence>
<gene>
    <name evidence="2" type="ORF">HO173_001247</name>
</gene>
<keyword evidence="1" id="KW-0472">Membrane</keyword>
<evidence type="ECO:0000256" key="1">
    <source>
        <dbReference type="SAM" id="Phobius"/>
    </source>
</evidence>
<reference evidence="2 3" key="1">
    <citation type="journal article" date="2020" name="Genomics">
        <title>Complete, high-quality genomes from long-read metagenomic sequencing of two wolf lichen thalli reveals enigmatic genome architecture.</title>
        <authorList>
            <person name="McKenzie S.K."/>
            <person name="Walston R.F."/>
            <person name="Allen J.L."/>
        </authorList>
    </citation>
    <scope>NUCLEOTIDE SEQUENCE [LARGE SCALE GENOMIC DNA]</scope>
    <source>
        <strain evidence="2">WasteWater2</strain>
    </source>
</reference>
<evidence type="ECO:0000313" key="3">
    <source>
        <dbReference type="Proteomes" id="UP000578531"/>
    </source>
</evidence>
<name>A0A8H6L9L0_9LECA</name>